<evidence type="ECO:0000256" key="4">
    <source>
        <dbReference type="ARBA" id="ARBA00022723"/>
    </source>
</evidence>
<evidence type="ECO:0000256" key="8">
    <source>
        <dbReference type="PIRNR" id="PIRNR006256"/>
    </source>
</evidence>
<evidence type="ECO:0000259" key="11">
    <source>
        <dbReference type="PROSITE" id="PS51163"/>
    </source>
</evidence>
<dbReference type="GO" id="GO:0016874">
    <property type="term" value="F:ligase activity"/>
    <property type="evidence" value="ECO:0007669"/>
    <property type="project" value="UniProtKB-UniRule"/>
</dbReference>
<dbReference type="GO" id="GO:0016743">
    <property type="term" value="F:carboxyl- or carbamoyltransferase activity"/>
    <property type="evidence" value="ECO:0007669"/>
    <property type="project" value="UniProtKB-UniRule"/>
</dbReference>
<dbReference type="Gene3D" id="3.90.870.50">
    <property type="match status" value="1"/>
</dbReference>
<feature type="domain" description="YrdC-like" evidence="11">
    <location>
        <begin position="190"/>
        <end position="375"/>
    </location>
</feature>
<dbReference type="PROSITE" id="PS51163">
    <property type="entry name" value="YRDC"/>
    <property type="match status" value="1"/>
</dbReference>
<dbReference type="Pfam" id="PF17788">
    <property type="entry name" value="HypF_C"/>
    <property type="match status" value="1"/>
</dbReference>
<comment type="catalytic activity">
    <reaction evidence="7">
        <text>C-terminal L-cysteinyl-[HypE protein] + carbamoyl phosphate + ATP + H2O = C-terminal S-carboxamide-L-cysteinyl-[HypE protein] + AMP + phosphate + diphosphate + H(+)</text>
        <dbReference type="Rhea" id="RHEA:55636"/>
        <dbReference type="Rhea" id="RHEA-COMP:14247"/>
        <dbReference type="Rhea" id="RHEA-COMP:14392"/>
        <dbReference type="ChEBI" id="CHEBI:15377"/>
        <dbReference type="ChEBI" id="CHEBI:15378"/>
        <dbReference type="ChEBI" id="CHEBI:30616"/>
        <dbReference type="ChEBI" id="CHEBI:33019"/>
        <dbReference type="ChEBI" id="CHEBI:43474"/>
        <dbReference type="ChEBI" id="CHEBI:58228"/>
        <dbReference type="ChEBI" id="CHEBI:76913"/>
        <dbReference type="ChEBI" id="CHEBI:139126"/>
        <dbReference type="ChEBI" id="CHEBI:456215"/>
    </reaction>
</comment>
<accession>A0A8J8SEV1</accession>
<dbReference type="KEGG" id="vgu:HYG85_21570"/>
<keyword evidence="9" id="KW-0378">Hydrolase</keyword>
<dbReference type="InterPro" id="IPR051060">
    <property type="entry name" value="Carbamoyltrans_HypF-like"/>
</dbReference>
<evidence type="ECO:0000259" key="10">
    <source>
        <dbReference type="PROSITE" id="PS51160"/>
    </source>
</evidence>
<evidence type="ECO:0000256" key="9">
    <source>
        <dbReference type="PROSITE-ProRule" id="PRU00520"/>
    </source>
</evidence>
<dbReference type="GO" id="GO:0051604">
    <property type="term" value="P:protein maturation"/>
    <property type="evidence" value="ECO:0007669"/>
    <property type="project" value="TreeGrafter"/>
</dbReference>
<dbReference type="Gene3D" id="3.30.420.360">
    <property type="match status" value="1"/>
</dbReference>
<dbReference type="GO" id="GO:0003998">
    <property type="term" value="F:acylphosphatase activity"/>
    <property type="evidence" value="ECO:0007669"/>
    <property type="project" value="UniProtKB-EC"/>
</dbReference>
<dbReference type="InterPro" id="IPR055128">
    <property type="entry name" value="HypF_C_2"/>
</dbReference>
<keyword evidence="5" id="KW-0863">Zinc-finger</keyword>
<evidence type="ECO:0000256" key="2">
    <source>
        <dbReference type="ARBA" id="ARBA00008097"/>
    </source>
</evidence>
<proteinExistence type="inferred from homology"/>
<name>A0A8J8SEV1_9FIRM</name>
<dbReference type="Pfam" id="PF00708">
    <property type="entry name" value="Acylphosphatase"/>
    <property type="match status" value="1"/>
</dbReference>
<dbReference type="FunFam" id="3.30.420.40:FF:000124">
    <property type="entry name" value="Carbamoyltransferase HypF"/>
    <property type="match status" value="1"/>
</dbReference>
<dbReference type="PANTHER" id="PTHR42959">
    <property type="entry name" value="CARBAMOYLTRANSFERASE"/>
    <property type="match status" value="1"/>
</dbReference>
<dbReference type="Pfam" id="PF07503">
    <property type="entry name" value="zf-HYPF"/>
    <property type="match status" value="2"/>
</dbReference>
<dbReference type="SUPFAM" id="SSF54975">
    <property type="entry name" value="Acylphosphatase/BLUF domain-like"/>
    <property type="match status" value="1"/>
</dbReference>
<evidence type="ECO:0000256" key="1">
    <source>
        <dbReference type="ARBA" id="ARBA00004711"/>
    </source>
</evidence>
<keyword evidence="4" id="KW-0479">Metal-binding</keyword>
<keyword evidence="13" id="KW-1185">Reference proteome</keyword>
<feature type="domain" description="Acylphosphatase-like" evidence="10">
    <location>
        <begin position="1"/>
        <end position="81"/>
    </location>
</feature>
<dbReference type="PROSITE" id="PS51160">
    <property type="entry name" value="ACYLPHOSPHATASE_3"/>
    <property type="match status" value="1"/>
</dbReference>
<dbReference type="SUPFAM" id="SSF55821">
    <property type="entry name" value="YrdC/RibB"/>
    <property type="match status" value="1"/>
</dbReference>
<evidence type="ECO:0000256" key="3">
    <source>
        <dbReference type="ARBA" id="ARBA00022598"/>
    </source>
</evidence>
<evidence type="ECO:0000256" key="6">
    <source>
        <dbReference type="ARBA" id="ARBA00022833"/>
    </source>
</evidence>
<gene>
    <name evidence="12" type="primary">hypF</name>
    <name evidence="12" type="ORF">HYG85_21570</name>
</gene>
<dbReference type="InterPro" id="IPR011125">
    <property type="entry name" value="Znf_HypF"/>
</dbReference>
<dbReference type="EC" id="6.2.-.-" evidence="8"/>
<dbReference type="PIRSF" id="PIRSF006256">
    <property type="entry name" value="CMPcnvr_hdrg_mat"/>
    <property type="match status" value="1"/>
</dbReference>
<sequence length="742" mass="83929">MGIVQGVGFRPFVYNKALEYNLKGWVNNCESTVVIMIEGEKNHIKCFIKDIVHNPPSIAYIEKIKIKPCKVKGYEDFRILPSTSMTPTICFLSPDIATCDECMKEVLNPESRRYRYPFTNCTQCGPRYSIIKELPYDRKNTTMSMFPMCTECEKEYNNPGDRRFHTQPNCCKECGPQVEFIDSDNKKKYDNPIKSAVSMIKQGKIVGIKGLGGFHLCCDAINKNTINTLRIRKKRPNKPLAIMAKNLESAKKIAYINTKEEQILTGRQKPIVLLKKRVSNILPSNIASDQRYIGIMLPYTPLHYLLFDESIEYLVMTSGNLNGQPLAYKNNEAIKSLGNICDYFLTHNREIHMPIDDSVVKVIEDKLMVIRLARGYAPYHVKMDSNKEILALGGQQKSTICVLKNKYAVISNYIGDLGDYDTYERYQKTIDNILNIYITIPDRLIHDLHPLYDSTRYAHEQSIRSIGVQHHYAHMLSCMVEHNINKKVIGVIYDGTGLGYDGAIWGGEFLIGDRKSYKRAAHLKYVTLQGGDITVKEPLRSGVSFLVSSGIEPEKYIKGVNRDRIQLLKEALNSDFNCFQSSSMGRFFDGISALIGLCNYNTYDGEAPIILENNTEPGVTQLYSYDIDYINSEWLINYSKIIQGIIDDMEQGISIPIISSKFHNTVIDFTINMVDGLSEESGIVDVVLSGGVFQNSYLLSGIYRRLKGSGYNTYFNEMIPINDGGLSLGQIAIEDDKFGGGK</sequence>
<feature type="active site" evidence="9">
    <location>
        <position position="10"/>
    </location>
</feature>
<protein>
    <recommendedName>
        <fullName evidence="8">Carbamoyltransferase</fullName>
        <ecNumber evidence="8">6.2.-.-</ecNumber>
    </recommendedName>
</protein>
<dbReference type="InterPro" id="IPR041440">
    <property type="entry name" value="HypF_C"/>
</dbReference>
<dbReference type="InterPro" id="IPR017945">
    <property type="entry name" value="DHBP_synth_RibB-like_a/b_dom"/>
</dbReference>
<dbReference type="InterPro" id="IPR036046">
    <property type="entry name" value="Acylphosphatase-like_dom_sf"/>
</dbReference>
<dbReference type="GO" id="GO:0008270">
    <property type="term" value="F:zinc ion binding"/>
    <property type="evidence" value="ECO:0007669"/>
    <property type="project" value="UniProtKB-KW"/>
</dbReference>
<comment type="pathway">
    <text evidence="1">Protein modification; [NiFe] hydrogenase maturation.</text>
</comment>
<dbReference type="Proteomes" id="UP000677305">
    <property type="component" value="Chromosome"/>
</dbReference>
<keyword evidence="6" id="KW-0862">Zinc</keyword>
<dbReference type="NCBIfam" id="TIGR00143">
    <property type="entry name" value="hypF"/>
    <property type="match status" value="1"/>
</dbReference>
<dbReference type="GO" id="GO:0003725">
    <property type="term" value="F:double-stranded RNA binding"/>
    <property type="evidence" value="ECO:0007669"/>
    <property type="project" value="InterPro"/>
</dbReference>
<dbReference type="EMBL" id="CP058561">
    <property type="protein sequence ID" value="QUH32094.1"/>
    <property type="molecule type" value="Genomic_DNA"/>
</dbReference>
<dbReference type="Pfam" id="PF01300">
    <property type="entry name" value="Sua5_yciO_yrdC"/>
    <property type="match status" value="1"/>
</dbReference>
<dbReference type="Gene3D" id="3.30.110.120">
    <property type="match status" value="1"/>
</dbReference>
<evidence type="ECO:0000313" key="12">
    <source>
        <dbReference type="EMBL" id="QUH32094.1"/>
    </source>
</evidence>
<reference evidence="12 13" key="1">
    <citation type="submission" date="2020-07" db="EMBL/GenBank/DDBJ databases">
        <title>Vallitalea guaymasensis genome.</title>
        <authorList>
            <person name="Postec A."/>
        </authorList>
    </citation>
    <scope>NUCLEOTIDE SEQUENCE [LARGE SCALE GENOMIC DNA]</scope>
    <source>
        <strain evidence="12 13">Ra1766G1</strain>
    </source>
</reference>
<comment type="catalytic activity">
    <reaction evidence="9">
        <text>an acyl phosphate + H2O = a carboxylate + phosphate + H(+)</text>
        <dbReference type="Rhea" id="RHEA:14965"/>
        <dbReference type="ChEBI" id="CHEBI:15377"/>
        <dbReference type="ChEBI" id="CHEBI:15378"/>
        <dbReference type="ChEBI" id="CHEBI:29067"/>
        <dbReference type="ChEBI" id="CHEBI:43474"/>
        <dbReference type="ChEBI" id="CHEBI:59918"/>
        <dbReference type="EC" id="3.6.1.7"/>
    </reaction>
</comment>
<dbReference type="AlphaFoldDB" id="A0A8J8SEV1"/>
<feature type="active site" evidence="9">
    <location>
        <position position="28"/>
    </location>
</feature>
<dbReference type="UniPathway" id="UPA00335"/>
<evidence type="ECO:0000313" key="13">
    <source>
        <dbReference type="Proteomes" id="UP000677305"/>
    </source>
</evidence>
<dbReference type="Pfam" id="PF22521">
    <property type="entry name" value="HypF_C_2"/>
    <property type="match status" value="1"/>
</dbReference>
<organism evidence="12 13">
    <name type="scientific">Vallitalea guaymasensis</name>
    <dbReference type="NCBI Taxonomy" id="1185412"/>
    <lineage>
        <taxon>Bacteria</taxon>
        <taxon>Bacillati</taxon>
        <taxon>Bacillota</taxon>
        <taxon>Clostridia</taxon>
        <taxon>Lachnospirales</taxon>
        <taxon>Vallitaleaceae</taxon>
        <taxon>Vallitalea</taxon>
    </lineage>
</organism>
<evidence type="ECO:0000256" key="5">
    <source>
        <dbReference type="ARBA" id="ARBA00022771"/>
    </source>
</evidence>
<evidence type="ECO:0000256" key="7">
    <source>
        <dbReference type="ARBA" id="ARBA00048220"/>
    </source>
</evidence>
<dbReference type="PANTHER" id="PTHR42959:SF1">
    <property type="entry name" value="CARBAMOYLTRANSFERASE HYPF"/>
    <property type="match status" value="1"/>
</dbReference>
<dbReference type="Gene3D" id="3.30.420.40">
    <property type="match status" value="1"/>
</dbReference>
<dbReference type="InterPro" id="IPR001792">
    <property type="entry name" value="Acylphosphatase-like_dom"/>
</dbReference>
<dbReference type="InterPro" id="IPR006070">
    <property type="entry name" value="Sua5-like_dom"/>
</dbReference>
<dbReference type="InterPro" id="IPR004421">
    <property type="entry name" value="Carbamoyltransferase_HypF"/>
</dbReference>
<comment type="similarity">
    <text evidence="2 8">Belongs to the carbamoyltransferase HypF family.</text>
</comment>
<keyword evidence="3" id="KW-0436">Ligase</keyword>